<dbReference type="RefSeq" id="WP_116678684.1">
    <property type="nucleotide sequence ID" value="NZ_QEKY01000003.1"/>
</dbReference>
<keyword evidence="1" id="KW-0456">Lyase</keyword>
<name>A0A2U1FMI8_9PORP</name>
<dbReference type="InterPro" id="IPR001544">
    <property type="entry name" value="Aminotrans_IV"/>
</dbReference>
<dbReference type="Gene3D" id="3.20.10.10">
    <property type="entry name" value="D-amino Acid Aminotransferase, subunit A, domain 2"/>
    <property type="match status" value="1"/>
</dbReference>
<dbReference type="OrthoDB" id="1148709at2"/>
<dbReference type="SUPFAM" id="SSF56752">
    <property type="entry name" value="D-aminoacid aminotransferase-like PLP-dependent enzymes"/>
    <property type="match status" value="1"/>
</dbReference>
<reference evidence="1 2" key="1">
    <citation type="submission" date="2018-04" db="EMBL/GenBank/DDBJ databases">
        <title>Genomic Encyclopedia of Type Strains, Phase IV (KMG-IV): sequencing the most valuable type-strain genomes for metagenomic binning, comparative biology and taxonomic classification.</title>
        <authorList>
            <person name="Goeker M."/>
        </authorList>
    </citation>
    <scope>NUCLEOTIDE SEQUENCE [LARGE SCALE GENOMIC DNA]</scope>
    <source>
        <strain evidence="1 2">DSM 28520</strain>
    </source>
</reference>
<dbReference type="GO" id="GO:0016829">
    <property type="term" value="F:lyase activity"/>
    <property type="evidence" value="ECO:0007669"/>
    <property type="project" value="UniProtKB-KW"/>
</dbReference>
<dbReference type="Gene3D" id="3.30.470.10">
    <property type="match status" value="1"/>
</dbReference>
<evidence type="ECO:0000313" key="2">
    <source>
        <dbReference type="Proteomes" id="UP000245462"/>
    </source>
</evidence>
<comment type="caution">
    <text evidence="1">The sequence shown here is derived from an EMBL/GenBank/DDBJ whole genome shotgun (WGS) entry which is preliminary data.</text>
</comment>
<dbReference type="Proteomes" id="UP000245462">
    <property type="component" value="Unassembled WGS sequence"/>
</dbReference>
<dbReference type="InterPro" id="IPR036038">
    <property type="entry name" value="Aminotransferase-like"/>
</dbReference>
<dbReference type="GeneID" id="94550136"/>
<dbReference type="Pfam" id="PF01063">
    <property type="entry name" value="Aminotran_4"/>
    <property type="match status" value="1"/>
</dbReference>
<sequence>MRYIETICICDGHPLLLPLHIQRMQRTAREKGFALPPLPDLAHLCPSALTSGTTKCRLLYNVEGIAEIDFTPYIPREINSLRIIEAPSELDYHLKYADRSALQRLLDQRGEADDVLIIRDGLLTDTSYTNLILRFGEQLLTPRRPLLEGVQRQHLLQAGIVHQADLRMEDLQRSDEILLINAMLPLERAIRIQPSRAIR</sequence>
<dbReference type="InterPro" id="IPR043132">
    <property type="entry name" value="BCAT-like_C"/>
</dbReference>
<evidence type="ECO:0000313" key="1">
    <source>
        <dbReference type="EMBL" id="PVZ13377.1"/>
    </source>
</evidence>
<accession>A0A2U1FMI8</accession>
<gene>
    <name evidence="1" type="ORF">C7382_10372</name>
</gene>
<keyword evidence="2" id="KW-1185">Reference proteome</keyword>
<dbReference type="EMBL" id="QEKY01000003">
    <property type="protein sequence ID" value="PVZ13377.1"/>
    <property type="molecule type" value="Genomic_DNA"/>
</dbReference>
<organism evidence="1 2">
    <name type="scientific">Porphyromonas loveana</name>
    <dbReference type="NCBI Taxonomy" id="1884669"/>
    <lineage>
        <taxon>Bacteria</taxon>
        <taxon>Pseudomonadati</taxon>
        <taxon>Bacteroidota</taxon>
        <taxon>Bacteroidia</taxon>
        <taxon>Bacteroidales</taxon>
        <taxon>Porphyromonadaceae</taxon>
        <taxon>Porphyromonas</taxon>
    </lineage>
</organism>
<protein>
    <submittedName>
        <fullName evidence="1">4-amino-4-deoxychorismate lyase</fullName>
    </submittedName>
</protein>
<proteinExistence type="predicted"/>
<dbReference type="AlphaFoldDB" id="A0A2U1FMI8"/>
<dbReference type="InterPro" id="IPR043131">
    <property type="entry name" value="BCAT-like_N"/>
</dbReference>